<dbReference type="Proteomes" id="UP000886742">
    <property type="component" value="Unassembled WGS sequence"/>
</dbReference>
<gene>
    <name evidence="3" type="ORF">IAD02_03265</name>
</gene>
<dbReference type="GO" id="GO:0006227">
    <property type="term" value="P:dUDP biosynthetic process"/>
    <property type="evidence" value="ECO:0007669"/>
    <property type="project" value="TreeGrafter"/>
</dbReference>
<dbReference type="InterPro" id="IPR039430">
    <property type="entry name" value="Thymidylate_kin-like_dom"/>
</dbReference>
<dbReference type="Pfam" id="PF02223">
    <property type="entry name" value="Thymidylate_kin"/>
    <property type="match status" value="1"/>
</dbReference>
<dbReference type="CDD" id="cd01672">
    <property type="entry name" value="TMPK"/>
    <property type="match status" value="1"/>
</dbReference>
<evidence type="ECO:0000313" key="3">
    <source>
        <dbReference type="EMBL" id="HIS70979.1"/>
    </source>
</evidence>
<dbReference type="PANTHER" id="PTHR10344">
    <property type="entry name" value="THYMIDYLATE KINASE"/>
    <property type="match status" value="1"/>
</dbReference>
<dbReference type="Gene3D" id="3.40.50.300">
    <property type="entry name" value="P-loop containing nucleotide triphosphate hydrolases"/>
    <property type="match status" value="1"/>
</dbReference>
<protein>
    <recommendedName>
        <fullName evidence="2">Thymidylate kinase-like domain-containing protein</fullName>
    </recommendedName>
</protein>
<evidence type="ECO:0000259" key="2">
    <source>
        <dbReference type="Pfam" id="PF02223"/>
    </source>
</evidence>
<dbReference type="EMBL" id="DVJI01000012">
    <property type="protein sequence ID" value="HIS70979.1"/>
    <property type="molecule type" value="Genomic_DNA"/>
</dbReference>
<dbReference type="GO" id="GO:0006235">
    <property type="term" value="P:dTTP biosynthetic process"/>
    <property type="evidence" value="ECO:0007669"/>
    <property type="project" value="TreeGrafter"/>
</dbReference>
<sequence>MNNGYMIAVEGTDKAGKHTQVMNIVNYLQSRGIAAETLDFPQYNAFFGRLVRDYLNGKFGATRDLPAEYTMLPYALDRLQHQPKIAGWLRDGKWVVLDRYTYSNSFSVAKYPRDQWAQKIQFMEDLEFNQMGIIRPDHNIYLYLDPRISYNMRNTGLKQYQNGRPDIHESDFQLLYDVSNVYKQIAAANPKTWTVVDEMRSDGTRMGIDEVFSHLRPVIDNLIRTRTR</sequence>
<reference evidence="3" key="2">
    <citation type="journal article" date="2021" name="PeerJ">
        <title>Extensive microbial diversity within the chicken gut microbiome revealed by metagenomics and culture.</title>
        <authorList>
            <person name="Gilroy R."/>
            <person name="Ravi A."/>
            <person name="Getino M."/>
            <person name="Pursley I."/>
            <person name="Horton D.L."/>
            <person name="Alikhan N.F."/>
            <person name="Baker D."/>
            <person name="Gharbi K."/>
            <person name="Hall N."/>
            <person name="Watson M."/>
            <person name="Adriaenssens E.M."/>
            <person name="Foster-Nyarko E."/>
            <person name="Jarju S."/>
            <person name="Secka A."/>
            <person name="Antonio M."/>
            <person name="Oren A."/>
            <person name="Chaudhuri R.R."/>
            <person name="La Ragione R."/>
            <person name="Hildebrand F."/>
            <person name="Pallen M.J."/>
        </authorList>
    </citation>
    <scope>NUCLEOTIDE SEQUENCE</scope>
    <source>
        <strain evidence="3">ChiGjej3B3-5194</strain>
    </source>
</reference>
<accession>A0A9D1FFX8</accession>
<dbReference type="AlphaFoldDB" id="A0A9D1FFX8"/>
<evidence type="ECO:0000256" key="1">
    <source>
        <dbReference type="ARBA" id="ARBA00009776"/>
    </source>
</evidence>
<dbReference type="PANTHER" id="PTHR10344:SF1">
    <property type="entry name" value="THYMIDYLATE KINASE"/>
    <property type="match status" value="1"/>
</dbReference>
<feature type="domain" description="Thymidylate kinase-like" evidence="2">
    <location>
        <begin position="9"/>
        <end position="198"/>
    </location>
</feature>
<organism evidence="3 4">
    <name type="scientific">Candidatus Enterousia intestinigallinarum</name>
    <dbReference type="NCBI Taxonomy" id="2840790"/>
    <lineage>
        <taxon>Bacteria</taxon>
        <taxon>Pseudomonadati</taxon>
        <taxon>Pseudomonadota</taxon>
        <taxon>Alphaproteobacteria</taxon>
        <taxon>Candidatus Enterousia</taxon>
    </lineage>
</organism>
<name>A0A9D1FFX8_9PROT</name>
<reference evidence="3" key="1">
    <citation type="submission" date="2020-10" db="EMBL/GenBank/DDBJ databases">
        <authorList>
            <person name="Gilroy R."/>
        </authorList>
    </citation>
    <scope>NUCLEOTIDE SEQUENCE</scope>
    <source>
        <strain evidence="3">ChiGjej3B3-5194</strain>
    </source>
</reference>
<dbReference type="InterPro" id="IPR027417">
    <property type="entry name" value="P-loop_NTPase"/>
</dbReference>
<evidence type="ECO:0000313" key="4">
    <source>
        <dbReference type="Proteomes" id="UP000886742"/>
    </source>
</evidence>
<dbReference type="SUPFAM" id="SSF52540">
    <property type="entry name" value="P-loop containing nucleoside triphosphate hydrolases"/>
    <property type="match status" value="1"/>
</dbReference>
<proteinExistence type="inferred from homology"/>
<dbReference type="GO" id="GO:0005737">
    <property type="term" value="C:cytoplasm"/>
    <property type="evidence" value="ECO:0007669"/>
    <property type="project" value="TreeGrafter"/>
</dbReference>
<comment type="caution">
    <text evidence="3">The sequence shown here is derived from an EMBL/GenBank/DDBJ whole genome shotgun (WGS) entry which is preliminary data.</text>
</comment>
<comment type="similarity">
    <text evidence="1">Belongs to the thymidylate kinase family.</text>
</comment>
<dbReference type="GO" id="GO:0004798">
    <property type="term" value="F:dTMP kinase activity"/>
    <property type="evidence" value="ECO:0007669"/>
    <property type="project" value="TreeGrafter"/>
</dbReference>
<dbReference type="GO" id="GO:0006233">
    <property type="term" value="P:dTDP biosynthetic process"/>
    <property type="evidence" value="ECO:0007669"/>
    <property type="project" value="TreeGrafter"/>
</dbReference>